<keyword evidence="2" id="KW-1185">Reference proteome</keyword>
<name>A0ACD5VUZ7_AVESA</name>
<proteinExistence type="predicted"/>
<protein>
    <submittedName>
        <fullName evidence="1">Uncharacterized protein</fullName>
    </submittedName>
</protein>
<reference evidence="1" key="2">
    <citation type="submission" date="2025-09" db="UniProtKB">
        <authorList>
            <consortium name="EnsemblPlants"/>
        </authorList>
    </citation>
    <scope>IDENTIFICATION</scope>
</reference>
<organism evidence="1 2">
    <name type="scientific">Avena sativa</name>
    <name type="common">Oat</name>
    <dbReference type="NCBI Taxonomy" id="4498"/>
    <lineage>
        <taxon>Eukaryota</taxon>
        <taxon>Viridiplantae</taxon>
        <taxon>Streptophyta</taxon>
        <taxon>Embryophyta</taxon>
        <taxon>Tracheophyta</taxon>
        <taxon>Spermatophyta</taxon>
        <taxon>Magnoliopsida</taxon>
        <taxon>Liliopsida</taxon>
        <taxon>Poales</taxon>
        <taxon>Poaceae</taxon>
        <taxon>BOP clade</taxon>
        <taxon>Pooideae</taxon>
        <taxon>Poodae</taxon>
        <taxon>Poeae</taxon>
        <taxon>Poeae Chloroplast Group 1 (Aveneae type)</taxon>
        <taxon>Aveninae</taxon>
        <taxon>Avena</taxon>
    </lineage>
</organism>
<evidence type="ECO:0000313" key="1">
    <source>
        <dbReference type="EnsemblPlants" id="AVESA.00010b.r2.3CG0511020.1.CDS"/>
    </source>
</evidence>
<dbReference type="EnsemblPlants" id="AVESA.00010b.r2.3CG0511020.1">
    <property type="protein sequence ID" value="AVESA.00010b.r2.3CG0511020.1.CDS"/>
    <property type="gene ID" value="AVESA.00010b.r2.3CG0511020"/>
</dbReference>
<sequence length="326" mass="36481">MENLQYHHQAASHRSASPLPPPPPPSPPLSPQSAAAEALANARWTPTVEQIGVLEGLYREGMRTPSAEQIQRLTARLREHGPIEGKNIFYWFQNHKARLRQRQKQQSFDYFARQFHRPQPLPMLHRPPGHPFPRAAPTQMMMTQAPPQHPACNRSEVMYMQHQQQVQQAYMTGQAQAAVQAAYYSQTQQQPLHYPRMDKHPRDNVRAQLTPSGAVYYHQHPAPTNGAGTQHQQQPRALHSSPATGGYKAAAADARPVQPPTLNLFPLHPTFAQREKKKTRRPRTASSAMPSSSTASFSWESEGGGSHSGQTSAPFYDFFSLDSGGR</sequence>
<reference evidence="1" key="1">
    <citation type="submission" date="2021-05" db="EMBL/GenBank/DDBJ databases">
        <authorList>
            <person name="Scholz U."/>
            <person name="Mascher M."/>
            <person name="Fiebig A."/>
        </authorList>
    </citation>
    <scope>NUCLEOTIDE SEQUENCE [LARGE SCALE GENOMIC DNA]</scope>
</reference>
<accession>A0ACD5VUZ7</accession>
<evidence type="ECO:0000313" key="2">
    <source>
        <dbReference type="Proteomes" id="UP001732700"/>
    </source>
</evidence>
<dbReference type="Proteomes" id="UP001732700">
    <property type="component" value="Chromosome 3C"/>
</dbReference>